<keyword evidence="2" id="KW-1185">Reference proteome</keyword>
<dbReference type="Proteomes" id="UP001160142">
    <property type="component" value="Unassembled WGS sequence"/>
</dbReference>
<organism evidence="1 2">
    <name type="scientific">Antiquaquibacter oligotrophicus</name>
    <dbReference type="NCBI Taxonomy" id="2880260"/>
    <lineage>
        <taxon>Bacteria</taxon>
        <taxon>Bacillati</taxon>
        <taxon>Actinomycetota</taxon>
        <taxon>Actinomycetes</taxon>
        <taxon>Micrococcales</taxon>
        <taxon>Microbacteriaceae</taxon>
        <taxon>Antiquaquibacter</taxon>
    </lineage>
</organism>
<reference evidence="1 2" key="1">
    <citation type="submission" date="2023-04" db="EMBL/GenBank/DDBJ databases">
        <title>Genome Encyclopedia of Bacteria and Archaea VI: Functional Genomics of Type Strains.</title>
        <authorList>
            <person name="Whitman W."/>
        </authorList>
    </citation>
    <scope>NUCLEOTIDE SEQUENCE [LARGE SCALE GENOMIC DNA]</scope>
    <source>
        <strain evidence="1 2">SG_E_30_P1</strain>
    </source>
</reference>
<evidence type="ECO:0000313" key="1">
    <source>
        <dbReference type="EMBL" id="MDH6181803.1"/>
    </source>
</evidence>
<name>A0ABT6KP77_9MICO</name>
<dbReference type="RefSeq" id="WP_322134105.1">
    <property type="nucleotide sequence ID" value="NZ_CP085036.1"/>
</dbReference>
<accession>A0ABT6KP77</accession>
<proteinExistence type="predicted"/>
<comment type="caution">
    <text evidence="1">The sequence shown here is derived from an EMBL/GenBank/DDBJ whole genome shotgun (WGS) entry which is preliminary data.</text>
</comment>
<protein>
    <submittedName>
        <fullName evidence="1">Uncharacterized protein</fullName>
    </submittedName>
</protein>
<gene>
    <name evidence="1" type="ORF">M2152_001985</name>
</gene>
<evidence type="ECO:0000313" key="2">
    <source>
        <dbReference type="Proteomes" id="UP001160142"/>
    </source>
</evidence>
<sequence>MAREVDSLQFLGFVGRIIRAGGIRVGNDGDEFELAELVAMHDTIDEAIAHAVDLHRSRGKSWTSIGDSLGISRQAAQQRFGSRRSA</sequence>
<dbReference type="EMBL" id="JARXVQ010000001">
    <property type="protein sequence ID" value="MDH6181803.1"/>
    <property type="molecule type" value="Genomic_DNA"/>
</dbReference>